<proteinExistence type="inferred from homology"/>
<feature type="transmembrane region" description="Helical" evidence="17">
    <location>
        <begin position="145"/>
        <end position="161"/>
    </location>
</feature>
<feature type="transmembrane region" description="Helical" evidence="17">
    <location>
        <begin position="279"/>
        <end position="300"/>
    </location>
</feature>
<dbReference type="UniPathway" id="UPA00378"/>
<keyword evidence="12 17" id="KW-1133">Transmembrane helix</keyword>
<comment type="cofactor">
    <cofactor evidence="1">
        <name>Mn(2+)</name>
        <dbReference type="ChEBI" id="CHEBI:29035"/>
    </cofactor>
</comment>
<dbReference type="Gene3D" id="2.60.40.3020">
    <property type="match status" value="1"/>
</dbReference>
<dbReference type="PANTHER" id="PTHR13872:SF1">
    <property type="entry name" value="DOLICHYL-DIPHOSPHOOLIGOSACCHARIDE--PROTEIN GLYCOSYLTRANSFERASE SUBUNIT STT3B"/>
    <property type="match status" value="1"/>
</dbReference>
<keyword evidence="7" id="KW-0328">Glycosyltransferase</keyword>
<dbReference type="InterPro" id="IPR041152">
    <property type="entry name" value="OST_P2"/>
</dbReference>
<comment type="catalytic activity">
    <reaction evidence="16">
        <text>an archaeal dolichyl phosphooligosaccharide + [protein]-L-asparagine = an archaeal dolichyl phosphate + a glycoprotein with the oligosaccharide chain attached by N-beta-D-glycosyl linkage to a protein L-asparagine.</text>
        <dbReference type="EC" id="2.4.99.21"/>
    </reaction>
</comment>
<comment type="cofactor">
    <cofactor evidence="2">
        <name>Mg(2+)</name>
        <dbReference type="ChEBI" id="CHEBI:18420"/>
    </cofactor>
</comment>
<feature type="transmembrane region" description="Helical" evidence="17">
    <location>
        <begin position="222"/>
        <end position="240"/>
    </location>
</feature>
<feature type="transmembrane region" description="Helical" evidence="17">
    <location>
        <begin position="312"/>
        <end position="330"/>
    </location>
</feature>
<evidence type="ECO:0000256" key="6">
    <source>
        <dbReference type="ARBA" id="ARBA00012602"/>
    </source>
</evidence>
<dbReference type="HOGENOM" id="CLU_304340_0_0_2"/>
<evidence type="ECO:0000259" key="19">
    <source>
        <dbReference type="Pfam" id="PF18235"/>
    </source>
</evidence>
<dbReference type="GO" id="GO:0005886">
    <property type="term" value="C:plasma membrane"/>
    <property type="evidence" value="ECO:0007669"/>
    <property type="project" value="UniProtKB-SubCell"/>
</dbReference>
<evidence type="ECO:0000256" key="9">
    <source>
        <dbReference type="ARBA" id="ARBA00022692"/>
    </source>
</evidence>
<dbReference type="Gene3D" id="2.40.128.390">
    <property type="match status" value="1"/>
</dbReference>
<feature type="transmembrane region" description="Helical" evidence="17">
    <location>
        <begin position="199"/>
        <end position="216"/>
    </location>
</feature>
<evidence type="ECO:0000256" key="11">
    <source>
        <dbReference type="ARBA" id="ARBA00022842"/>
    </source>
</evidence>
<evidence type="ECO:0000256" key="5">
    <source>
        <dbReference type="ARBA" id="ARBA00010810"/>
    </source>
</evidence>
<sequence length="972" mass="108903">MVKTKVKREKREEKAPEHRPKTLVVFFKRFGIPLIVLAFATLGFYIRYLPGTGKYFIDPDTYYHYEIYKLVLKEGLPRYYSMAEAPFGSLIGEPLGLYLLPAIFYKLISAFGYTTLQAFKLWPPTVGFLSIIATYLLARKIHGEWAGLWSAAIMSFLLAHFTRTFSGNARGDGPFLMLFLFASVAMLYYLEAKDVKRKMVYGTLFVALSVIALSAWNGSPFSLMVFLGFGALQAIVLFVFGRIEELREFIKLYYPTYLTVLLLGYLLTFPRIVAVKGHILFALKVFLGLAGLTVLMLYGGKWLNYSDRRHRFAVVAVVTLLGFVGAYIYVGPKLFSLMAGAYQSTQVYETVQELAKTTLGDIKAYYGIKGTDGIVFFMSLAGVLVLLYRYLTTLLREGRSSHEYLFALTLYGMSLYLVWSAVRFLFLASGAVILMAGVFAGELFRIIEDMKEKATTKITLGLALTVMLLLMPVTGVPLMINTAKAMKTSEVERSGWEDALMWLRENTSEYATATSWWDYGYWIESSLLGNRRASADGGHARDRDHILALFLARDGNVSEVDFESWELNYFIAYMQDWRKFNAISYLGGAITRREYKGDESGRGGVTTIVLLPGANGVYSNPYMGLTLRVENRTVKVNGYCEPMESVILPSNTHIKGSGQCETGSYFPYVAYVTPTFAVLAYYKVATSNFLKLAFGIPASKEANFTEKLYANFELVFQSGDVIVYEFKPFAVYKAEELVNGTWRAVETLTPGEHTLKLYISAFGRDVKNATLYVEALKDGKVVERIKVAEGLYIDHLNEKPIEVKVNLPEADEYRFVLVQKGPVGVLTSAPRVNGSIANPIKVLGEGQSGTLELKAAFDRDYTADLYLRVTFIYLVRKSGRSNDDIDAAFEPHMDTFFAAKLAEGLKLKKGEDTITVNAGLPAGVISSYEEKLKALYGDRLIIRGIRVEPVFIADKAYTIWEVRASAPHHGSE</sequence>
<comment type="pathway">
    <text evidence="4">Protein modification; protein glycosylation.</text>
</comment>
<evidence type="ECO:0000256" key="17">
    <source>
        <dbReference type="SAM" id="Phobius"/>
    </source>
</evidence>
<keyword evidence="10" id="KW-0479">Metal-binding</keyword>
<evidence type="ECO:0000259" key="21">
    <source>
        <dbReference type="Pfam" id="PF21618"/>
    </source>
</evidence>
<feature type="transmembrane region" description="Helical" evidence="17">
    <location>
        <begin position="252"/>
        <end position="273"/>
    </location>
</feature>
<keyword evidence="8 22" id="KW-0808">Transferase</keyword>
<dbReference type="KEGG" id="pya:PYCH_19200"/>
<feature type="transmembrane region" description="Helical" evidence="17">
    <location>
        <begin position="173"/>
        <end position="190"/>
    </location>
</feature>
<evidence type="ECO:0000256" key="13">
    <source>
        <dbReference type="ARBA" id="ARBA00023136"/>
    </source>
</evidence>
<dbReference type="Pfam" id="PF18235">
    <property type="entry name" value="OST_P2"/>
    <property type="match status" value="1"/>
</dbReference>
<reference evidence="22 23" key="1">
    <citation type="journal article" date="2011" name="J. Bacteriol.">
        <title>Complete genome sequence of the obligate piezophilic hyperthermophilic archaeon Pyrococcus yayanosii CH1.</title>
        <authorList>
            <person name="Jun X."/>
            <person name="Lupeng L."/>
            <person name="Minjuan X."/>
            <person name="Oger P."/>
            <person name="Fengping W."/>
            <person name="Jebbar M."/>
            <person name="Xiang X."/>
        </authorList>
    </citation>
    <scope>NUCLEOTIDE SEQUENCE [LARGE SCALE GENOMIC DNA]</scope>
    <source>
        <strain evidence="23">CH1 / JCM 16557</strain>
    </source>
</reference>
<organism evidence="22 23">
    <name type="scientific">Pyrococcus yayanosii (strain CH1 / JCM 16557)</name>
    <dbReference type="NCBI Taxonomy" id="529709"/>
    <lineage>
        <taxon>Archaea</taxon>
        <taxon>Methanobacteriati</taxon>
        <taxon>Methanobacteriota</taxon>
        <taxon>Thermococci</taxon>
        <taxon>Thermococcales</taxon>
        <taxon>Thermococcaceae</taxon>
        <taxon>Pyrococcus</taxon>
    </lineage>
</organism>
<evidence type="ECO:0000313" key="22">
    <source>
        <dbReference type="EMBL" id="AEH25575.1"/>
    </source>
</evidence>
<evidence type="ECO:0000256" key="10">
    <source>
        <dbReference type="ARBA" id="ARBA00022723"/>
    </source>
</evidence>
<dbReference type="Gene3D" id="2.60.40.3030">
    <property type="match status" value="1"/>
</dbReference>
<feature type="transmembrane region" description="Helical" evidence="17">
    <location>
        <begin position="403"/>
        <end position="419"/>
    </location>
</feature>
<dbReference type="Proteomes" id="UP000008386">
    <property type="component" value="Chromosome"/>
</dbReference>
<feature type="domain" description="Oligosaccharyl transferase STT3 N-terminal" evidence="18">
    <location>
        <begin position="54"/>
        <end position="471"/>
    </location>
</feature>
<dbReference type="EC" id="2.4.99.21" evidence="6"/>
<keyword evidence="11" id="KW-0460">Magnesium</keyword>
<feature type="transmembrane region" description="Helical" evidence="17">
    <location>
        <begin position="458"/>
        <end position="480"/>
    </location>
</feature>
<dbReference type="Pfam" id="PF02516">
    <property type="entry name" value="STT3"/>
    <property type="match status" value="1"/>
</dbReference>
<dbReference type="GO" id="GO:0046872">
    <property type="term" value="F:metal ion binding"/>
    <property type="evidence" value="ECO:0007669"/>
    <property type="project" value="UniProtKB-KW"/>
</dbReference>
<evidence type="ECO:0000256" key="12">
    <source>
        <dbReference type="ARBA" id="ARBA00022989"/>
    </source>
</evidence>
<evidence type="ECO:0000256" key="16">
    <source>
        <dbReference type="ARBA" id="ARBA00034066"/>
    </source>
</evidence>
<feature type="transmembrane region" description="Helical" evidence="17">
    <location>
        <begin position="373"/>
        <end position="391"/>
    </location>
</feature>
<dbReference type="InterPro" id="IPR048307">
    <property type="entry name" value="STT3_N"/>
</dbReference>
<dbReference type="STRING" id="529709.PYCH_19200"/>
<keyword evidence="9 17" id="KW-0812">Transmembrane</keyword>
<protein>
    <recommendedName>
        <fullName evidence="6">dolichyl-phosphooligosaccharide-protein glycotransferase</fullName>
        <ecNumber evidence="6">2.4.99.21</ecNumber>
    </recommendedName>
    <alternativeName>
        <fullName evidence="15">Oligosaccharyl transferase</fullName>
    </alternativeName>
</protein>
<keyword evidence="14" id="KW-0464">Manganese</keyword>
<evidence type="ECO:0000256" key="8">
    <source>
        <dbReference type="ARBA" id="ARBA00022679"/>
    </source>
</evidence>
<feature type="domain" description="Oligosaccharyl transferase peripheral 1" evidence="21">
    <location>
        <begin position="728"/>
        <end position="820"/>
    </location>
</feature>
<evidence type="ECO:0000256" key="3">
    <source>
        <dbReference type="ARBA" id="ARBA00004651"/>
    </source>
</evidence>
<evidence type="ECO:0000256" key="7">
    <source>
        <dbReference type="ARBA" id="ARBA00022676"/>
    </source>
</evidence>
<dbReference type="PANTHER" id="PTHR13872">
    <property type="entry name" value="DOLICHYL-DIPHOSPHOOLIGOSACCHARIDE--PROTEIN GLYCOSYLTRANSFERASE SUBUNIT"/>
    <property type="match status" value="1"/>
</dbReference>
<dbReference type="InterPro" id="IPR041530">
    <property type="entry name" value="OST_IS"/>
</dbReference>
<accession>F8AIG3</accession>
<comment type="subcellular location">
    <subcellularLocation>
        <location evidence="3">Cell membrane</location>
        <topology evidence="3">Multi-pass membrane protein</topology>
    </subcellularLocation>
</comment>
<dbReference type="InterPro" id="IPR048858">
    <property type="entry name" value="OST_P1"/>
</dbReference>
<feature type="transmembrane region" description="Helical" evidence="17">
    <location>
        <begin position="121"/>
        <end position="138"/>
    </location>
</feature>
<dbReference type="eggNOG" id="arCOG02044">
    <property type="taxonomic scope" value="Archaea"/>
</dbReference>
<name>F8AIG3_PYRYC</name>
<keyword evidence="13 17" id="KW-0472">Membrane</keyword>
<evidence type="ECO:0000256" key="4">
    <source>
        <dbReference type="ARBA" id="ARBA00004922"/>
    </source>
</evidence>
<feature type="transmembrane region" description="Helical" evidence="17">
    <location>
        <begin position="425"/>
        <end position="446"/>
    </location>
</feature>
<evidence type="ECO:0000259" key="20">
    <source>
        <dbReference type="Pfam" id="PF18246"/>
    </source>
</evidence>
<feature type="domain" description="Oligosaccharyltransferase insert" evidence="20">
    <location>
        <begin position="601"/>
        <end position="682"/>
    </location>
</feature>
<dbReference type="Pfam" id="PF18246">
    <property type="entry name" value="OST_IS"/>
    <property type="match status" value="1"/>
</dbReference>
<feature type="domain" description="Oligosaccharyltransferase peripheral 2" evidence="19">
    <location>
        <begin position="821"/>
        <end position="952"/>
    </location>
</feature>
<evidence type="ECO:0000256" key="15">
    <source>
        <dbReference type="ARBA" id="ARBA00030679"/>
    </source>
</evidence>
<dbReference type="Pfam" id="PF21618">
    <property type="entry name" value="OST_P1"/>
    <property type="match status" value="1"/>
</dbReference>
<dbReference type="InterPro" id="IPR003674">
    <property type="entry name" value="Oligo_trans_STT3"/>
</dbReference>
<evidence type="ECO:0000256" key="14">
    <source>
        <dbReference type="ARBA" id="ARBA00023211"/>
    </source>
</evidence>
<evidence type="ECO:0000259" key="18">
    <source>
        <dbReference type="Pfam" id="PF02516"/>
    </source>
</evidence>
<dbReference type="AlphaFoldDB" id="F8AIG3"/>
<dbReference type="Gene3D" id="3.40.50.12610">
    <property type="match status" value="1"/>
</dbReference>
<evidence type="ECO:0000256" key="1">
    <source>
        <dbReference type="ARBA" id="ARBA00001936"/>
    </source>
</evidence>
<evidence type="ECO:0000256" key="2">
    <source>
        <dbReference type="ARBA" id="ARBA00001946"/>
    </source>
</evidence>
<dbReference type="GO" id="GO:0004576">
    <property type="term" value="F:oligosaccharyl transferase activity"/>
    <property type="evidence" value="ECO:0007669"/>
    <property type="project" value="InterPro"/>
</dbReference>
<keyword evidence="23" id="KW-1185">Reference proteome</keyword>
<gene>
    <name evidence="22" type="ordered locus">PYCH_19200</name>
</gene>
<evidence type="ECO:0000313" key="23">
    <source>
        <dbReference type="Proteomes" id="UP000008386"/>
    </source>
</evidence>
<feature type="transmembrane region" description="Helical" evidence="17">
    <location>
        <begin position="21"/>
        <end position="46"/>
    </location>
</feature>
<dbReference type="EMBL" id="CP002779">
    <property type="protein sequence ID" value="AEH25575.1"/>
    <property type="molecule type" value="Genomic_DNA"/>
</dbReference>
<comment type="similarity">
    <text evidence="5">Belongs to the STT3 family.</text>
</comment>